<accession>A0A430FGW9</accession>
<evidence type="ECO:0000313" key="3">
    <source>
        <dbReference type="Proteomes" id="UP000288607"/>
    </source>
</evidence>
<dbReference type="RefSeq" id="WP_126029548.1">
    <property type="nucleotide sequence ID" value="NZ_QXGJ01000002.1"/>
</dbReference>
<dbReference type="Proteomes" id="UP000288607">
    <property type="component" value="Unassembled WGS sequence"/>
</dbReference>
<protein>
    <submittedName>
        <fullName evidence="2">Uncharacterized protein</fullName>
    </submittedName>
</protein>
<sequence length="325" mass="36795">MTETSRQAVDADGETTTMILDEFRREEAVRTARGTVRILKPKRSFGRIGLKHITDCVDRAYRVYRESLNVEFGLDSLEACVNAFYVDRLRNLETAIEGGRITTDASFDRQVTTAAYNWVKGLFGRTDFGRKRDVIRKRMQRDPQNRFESHDNKKSEQHWGLRGGSALPTTTPTVTLKLATLQYPIDIDYRKIADPTRKREPSYGKKGQLENMLAGILQAAEGTLTATELLRIVQYRVTVLQAPRVLSMDANPESPLDFPDTGATDPSDAADAQEHLQRERLIEDIIQHFESLDRKDLARERAKWAPTLEILLGDSIIQNSGKALS</sequence>
<keyword evidence="3" id="KW-1185">Reference proteome</keyword>
<reference evidence="2 3" key="1">
    <citation type="submission" date="2018-09" db="EMBL/GenBank/DDBJ databases">
        <title>Characterization of the phylogenetic diversity of five novel species belonging to the genus Bifidobacterium.</title>
        <authorList>
            <person name="Lugli G.A."/>
            <person name="Duranti S."/>
            <person name="Milani C."/>
        </authorList>
    </citation>
    <scope>NUCLEOTIDE SEQUENCE [LARGE SCALE GENOMIC DNA]</scope>
    <source>
        <strain evidence="2 3">2028B</strain>
    </source>
</reference>
<evidence type="ECO:0000313" key="2">
    <source>
        <dbReference type="EMBL" id="RSX52022.1"/>
    </source>
</evidence>
<feature type="compositionally biased region" description="Basic and acidic residues" evidence="1">
    <location>
        <begin position="142"/>
        <end position="159"/>
    </location>
</feature>
<dbReference type="EMBL" id="QXGJ01000002">
    <property type="protein sequence ID" value="RSX52022.1"/>
    <property type="molecule type" value="Genomic_DNA"/>
</dbReference>
<dbReference type="AlphaFoldDB" id="A0A430FGW9"/>
<feature type="region of interest" description="Disordered" evidence="1">
    <location>
        <begin position="142"/>
        <end position="166"/>
    </location>
</feature>
<dbReference type="OrthoDB" id="21421at2"/>
<comment type="caution">
    <text evidence="2">The sequence shown here is derived from an EMBL/GenBank/DDBJ whole genome shotgun (WGS) entry which is preliminary data.</text>
</comment>
<proteinExistence type="predicted"/>
<evidence type="ECO:0000256" key="1">
    <source>
        <dbReference type="SAM" id="MobiDB-lite"/>
    </source>
</evidence>
<gene>
    <name evidence="2" type="ORF">D2E23_0629</name>
</gene>
<organism evidence="2 3">
    <name type="scientific">Bifidobacterium callimiconis</name>
    <dbReference type="NCBI Taxonomy" id="2306973"/>
    <lineage>
        <taxon>Bacteria</taxon>
        <taxon>Bacillati</taxon>
        <taxon>Actinomycetota</taxon>
        <taxon>Actinomycetes</taxon>
        <taxon>Bifidobacteriales</taxon>
        <taxon>Bifidobacteriaceae</taxon>
        <taxon>Bifidobacterium</taxon>
    </lineage>
</organism>
<feature type="region of interest" description="Disordered" evidence="1">
    <location>
        <begin position="249"/>
        <end position="273"/>
    </location>
</feature>
<name>A0A430FGW9_9BIFI</name>